<name>A0ABY1GQ88_9GAMM</name>
<evidence type="ECO:0000313" key="3">
    <source>
        <dbReference type="Proteomes" id="UP000183805"/>
    </source>
</evidence>
<keyword evidence="1" id="KW-0472">Membrane</keyword>
<feature type="transmembrane region" description="Helical" evidence="1">
    <location>
        <begin position="227"/>
        <end position="248"/>
    </location>
</feature>
<protein>
    <submittedName>
        <fullName evidence="2">Uncharacterized protein</fullName>
    </submittedName>
</protein>
<organism evidence="2 3">
    <name type="scientific">Pseudoalteromonas lipolytica</name>
    <dbReference type="NCBI Taxonomy" id="570156"/>
    <lineage>
        <taxon>Bacteria</taxon>
        <taxon>Pseudomonadati</taxon>
        <taxon>Pseudomonadota</taxon>
        <taxon>Gammaproteobacteria</taxon>
        <taxon>Alteromonadales</taxon>
        <taxon>Pseudoalteromonadaceae</taxon>
        <taxon>Pseudoalteromonas</taxon>
    </lineage>
</organism>
<gene>
    <name evidence="2" type="ORF">SAMN04487854_11083</name>
</gene>
<keyword evidence="1" id="KW-0812">Transmembrane</keyword>
<feature type="transmembrane region" description="Helical" evidence="1">
    <location>
        <begin position="12"/>
        <end position="33"/>
    </location>
</feature>
<dbReference type="Proteomes" id="UP000183805">
    <property type="component" value="Unassembled WGS sequence"/>
</dbReference>
<keyword evidence="1" id="KW-1133">Transmembrane helix</keyword>
<reference evidence="2 3" key="1">
    <citation type="submission" date="2016-10" db="EMBL/GenBank/DDBJ databases">
        <authorList>
            <person name="Varghese N."/>
            <person name="Submissions S."/>
        </authorList>
    </citation>
    <scope>NUCLEOTIDE SEQUENCE [LARGE SCALE GENOMIC DNA]</scope>
    <source>
        <strain evidence="2 3">CGMCC 1.8499</strain>
    </source>
</reference>
<keyword evidence="3" id="KW-1185">Reference proteome</keyword>
<proteinExistence type="predicted"/>
<dbReference type="EMBL" id="FPAZ01000010">
    <property type="protein sequence ID" value="SFT80738.1"/>
    <property type="molecule type" value="Genomic_DNA"/>
</dbReference>
<dbReference type="RefSeq" id="WP_036967583.1">
    <property type="nucleotide sequence ID" value="NZ_FPAZ01000010.1"/>
</dbReference>
<sequence length="329" mass="37513">MMADWNVFFSTVSQTCGAVVGIFSAFLITKIIADQADFSKLKDKVSDMIGKSDYLKANFEKAGFEGVNNSELKDLSDNLYEAIKKEKLEKDPSHYLQFVEQPIYASKASVVEHIQTAINRAKKYQREQELKKLEEERKAEADRLIEKALGKSHINNMRLWERLQKPSIDHSDIPSFIAERNYLASASINRKNDDDKREQLIVDANHQVSLNKKLLSETQGSDVAQKLVSHSLSIVLLLFYIGVIYPLSFLPLQPNTEITLSISAFFDILFSLKGVLLALLTISFSFLIITFWRVNKRLKLTKAEIDELIEFSKPEGISTFLKNYCDNKC</sequence>
<feature type="transmembrane region" description="Helical" evidence="1">
    <location>
        <begin position="268"/>
        <end position="292"/>
    </location>
</feature>
<evidence type="ECO:0000313" key="2">
    <source>
        <dbReference type="EMBL" id="SFT80738.1"/>
    </source>
</evidence>
<comment type="caution">
    <text evidence="2">The sequence shown here is derived from an EMBL/GenBank/DDBJ whole genome shotgun (WGS) entry which is preliminary data.</text>
</comment>
<accession>A0ABY1GQ88</accession>
<evidence type="ECO:0000256" key="1">
    <source>
        <dbReference type="SAM" id="Phobius"/>
    </source>
</evidence>